<evidence type="ECO:0000313" key="1">
    <source>
        <dbReference type="EMBL" id="GMR54757.1"/>
    </source>
</evidence>
<reference evidence="2" key="1">
    <citation type="submission" date="2022-10" db="EMBL/GenBank/DDBJ databases">
        <title>Genome assembly of Pristionchus species.</title>
        <authorList>
            <person name="Yoshida K."/>
            <person name="Sommer R.J."/>
        </authorList>
    </citation>
    <scope>NUCLEOTIDE SEQUENCE [LARGE SCALE GENOMIC DNA]</scope>
    <source>
        <strain evidence="2">RS5460</strain>
    </source>
</reference>
<keyword evidence="2" id="KW-1185">Reference proteome</keyword>
<feature type="non-terminal residue" evidence="1">
    <location>
        <position position="1"/>
    </location>
</feature>
<evidence type="ECO:0000313" key="2">
    <source>
        <dbReference type="Proteomes" id="UP001328107"/>
    </source>
</evidence>
<feature type="non-terminal residue" evidence="1">
    <location>
        <position position="82"/>
    </location>
</feature>
<dbReference type="EMBL" id="BTRK01000005">
    <property type="protein sequence ID" value="GMR54757.1"/>
    <property type="molecule type" value="Genomic_DNA"/>
</dbReference>
<proteinExistence type="predicted"/>
<accession>A0AAN5D2X6</accession>
<gene>
    <name evidence="1" type="ORF">PMAYCL1PPCAC_24952</name>
</gene>
<comment type="caution">
    <text evidence="1">The sequence shown here is derived from an EMBL/GenBank/DDBJ whole genome shotgun (WGS) entry which is preliminary data.</text>
</comment>
<organism evidence="1 2">
    <name type="scientific">Pristionchus mayeri</name>
    <dbReference type="NCBI Taxonomy" id="1317129"/>
    <lineage>
        <taxon>Eukaryota</taxon>
        <taxon>Metazoa</taxon>
        <taxon>Ecdysozoa</taxon>
        <taxon>Nematoda</taxon>
        <taxon>Chromadorea</taxon>
        <taxon>Rhabditida</taxon>
        <taxon>Rhabditina</taxon>
        <taxon>Diplogasteromorpha</taxon>
        <taxon>Diplogasteroidea</taxon>
        <taxon>Neodiplogasteridae</taxon>
        <taxon>Pristionchus</taxon>
    </lineage>
</organism>
<protein>
    <submittedName>
        <fullName evidence="1">Uncharacterized protein</fullName>
    </submittedName>
</protein>
<name>A0AAN5D2X6_9BILA</name>
<sequence length="82" mass="9722">AMRQKRMHICSDHFKIPPEPKRWTTIADRVNNQFASTKSKNNSKLQTKKLEERLLDWPSLVKRSEQSVMNIERTGDHFDVIE</sequence>
<dbReference type="AlphaFoldDB" id="A0AAN5D2X6"/>
<dbReference type="Proteomes" id="UP001328107">
    <property type="component" value="Unassembled WGS sequence"/>
</dbReference>